<name>A0A5C6BXR0_9BACT</name>
<dbReference type="InterPro" id="IPR034660">
    <property type="entry name" value="DinB/YfiT-like"/>
</dbReference>
<dbReference type="SUPFAM" id="SSF109854">
    <property type="entry name" value="DinB/YfiT-like putative metalloenzymes"/>
    <property type="match status" value="1"/>
</dbReference>
<evidence type="ECO:0000256" key="1">
    <source>
        <dbReference type="ARBA" id="ARBA00008635"/>
    </source>
</evidence>
<evidence type="ECO:0000313" key="5">
    <source>
        <dbReference type="Proteomes" id="UP000319908"/>
    </source>
</evidence>
<sequence>MGLADQMIPELDAEMARTRNLLEKVPADKMDWCAAEGLHTIAWNANHLVDIIGWTPKIIEQSYFDIAPPDGPAEQVSSESNPSVLLKQFDNNLKAARESLVNCSDDIMAEMWSLKSGGQALFTIPKSECLRTWVLNHAVHHRGILSVYLRMCGVELTPVYDG</sequence>
<dbReference type="AlphaFoldDB" id="A0A5C6BXR0"/>
<feature type="binding site" evidence="3">
    <location>
        <position position="137"/>
    </location>
    <ligand>
        <name>a divalent metal cation</name>
        <dbReference type="ChEBI" id="CHEBI:60240"/>
    </ligand>
</feature>
<dbReference type="EMBL" id="SJPU01000002">
    <property type="protein sequence ID" value="TWU15604.1"/>
    <property type="molecule type" value="Genomic_DNA"/>
</dbReference>
<proteinExistence type="inferred from homology"/>
<dbReference type="RefSeq" id="WP_146407444.1">
    <property type="nucleotide sequence ID" value="NZ_SJPU01000002.1"/>
</dbReference>
<evidence type="ECO:0000313" key="4">
    <source>
        <dbReference type="EMBL" id="TWU15604.1"/>
    </source>
</evidence>
<evidence type="ECO:0000256" key="2">
    <source>
        <dbReference type="ARBA" id="ARBA00022723"/>
    </source>
</evidence>
<keyword evidence="2 3" id="KW-0479">Metal-binding</keyword>
<keyword evidence="5" id="KW-1185">Reference proteome</keyword>
<dbReference type="Gene3D" id="1.20.120.450">
    <property type="entry name" value="dinb family like domain"/>
    <property type="match status" value="1"/>
</dbReference>
<dbReference type="OrthoDB" id="119432at2"/>
<dbReference type="GO" id="GO:0046872">
    <property type="term" value="F:metal ion binding"/>
    <property type="evidence" value="ECO:0007669"/>
    <property type="project" value="UniProtKB-KW"/>
</dbReference>
<dbReference type="InterPro" id="IPR007837">
    <property type="entry name" value="DinB"/>
</dbReference>
<organism evidence="4 5">
    <name type="scientific">Allorhodopirellula heiligendammensis</name>
    <dbReference type="NCBI Taxonomy" id="2714739"/>
    <lineage>
        <taxon>Bacteria</taxon>
        <taxon>Pseudomonadati</taxon>
        <taxon>Planctomycetota</taxon>
        <taxon>Planctomycetia</taxon>
        <taxon>Pirellulales</taxon>
        <taxon>Pirellulaceae</taxon>
        <taxon>Allorhodopirellula</taxon>
    </lineage>
</organism>
<dbReference type="Proteomes" id="UP000319908">
    <property type="component" value="Unassembled WGS sequence"/>
</dbReference>
<comment type="similarity">
    <text evidence="1">Belongs to the DinB family.</text>
</comment>
<dbReference type="Pfam" id="PF05163">
    <property type="entry name" value="DinB"/>
    <property type="match status" value="1"/>
</dbReference>
<reference evidence="4 5" key="1">
    <citation type="journal article" date="2020" name="Antonie Van Leeuwenhoek">
        <title>Rhodopirellula heiligendammensis sp. nov., Rhodopirellula pilleata sp. nov., and Rhodopirellula solitaria sp. nov. isolated from natural or artificial marine surfaces in Northern Germany and California, USA, and emended description of the genus Rhodopirellula.</title>
        <authorList>
            <person name="Kallscheuer N."/>
            <person name="Wiegand S."/>
            <person name="Jogler M."/>
            <person name="Boedeker C."/>
            <person name="Peeters S.H."/>
            <person name="Rast P."/>
            <person name="Heuer A."/>
            <person name="Jetten M.S.M."/>
            <person name="Rohde M."/>
            <person name="Jogler C."/>
        </authorList>
    </citation>
    <scope>NUCLEOTIDE SEQUENCE [LARGE SCALE GENOMIC DNA]</scope>
    <source>
        <strain evidence="4 5">Poly21</strain>
    </source>
</reference>
<evidence type="ECO:0000256" key="3">
    <source>
        <dbReference type="PIRSR" id="PIRSR607837-1"/>
    </source>
</evidence>
<accession>A0A5C6BXR0</accession>
<comment type="caution">
    <text evidence="4">The sequence shown here is derived from an EMBL/GenBank/DDBJ whole genome shotgun (WGS) entry which is preliminary data.</text>
</comment>
<feature type="binding site" evidence="3">
    <location>
        <position position="141"/>
    </location>
    <ligand>
        <name>a divalent metal cation</name>
        <dbReference type="ChEBI" id="CHEBI:60240"/>
    </ligand>
</feature>
<protein>
    <submittedName>
        <fullName evidence="4">DinB family protein</fullName>
    </submittedName>
</protein>
<feature type="binding site" evidence="3">
    <location>
        <position position="47"/>
    </location>
    <ligand>
        <name>a divalent metal cation</name>
        <dbReference type="ChEBI" id="CHEBI:60240"/>
    </ligand>
</feature>
<gene>
    <name evidence="4" type="ORF">Poly21_28010</name>
</gene>